<evidence type="ECO:0000256" key="1">
    <source>
        <dbReference type="SAM" id="Phobius"/>
    </source>
</evidence>
<keyword evidence="1" id="KW-0812">Transmembrane</keyword>
<keyword evidence="1" id="KW-1133">Transmembrane helix</keyword>
<dbReference type="InterPro" id="IPR000253">
    <property type="entry name" value="FHA_dom"/>
</dbReference>
<dbReference type="SMART" id="SM00240">
    <property type="entry name" value="FHA"/>
    <property type="match status" value="1"/>
</dbReference>
<evidence type="ECO:0000313" key="4">
    <source>
        <dbReference type="Proteomes" id="UP000228641"/>
    </source>
</evidence>
<feature type="transmembrane region" description="Helical" evidence="1">
    <location>
        <begin position="129"/>
        <end position="147"/>
    </location>
</feature>
<dbReference type="EMBL" id="PGGD01000001">
    <property type="protein sequence ID" value="PJF00617.1"/>
    <property type="molecule type" value="Genomic_DNA"/>
</dbReference>
<dbReference type="InterPro" id="IPR008984">
    <property type="entry name" value="SMAD_FHA_dom_sf"/>
</dbReference>
<reference evidence="3 4" key="1">
    <citation type="submission" date="2017-11" db="EMBL/GenBank/DDBJ databases">
        <title>Genome sequencing of Prevotella intermedia KCOM 1779.</title>
        <authorList>
            <person name="Kook J.-K."/>
            <person name="Park S.-N."/>
            <person name="Lim Y.K."/>
        </authorList>
    </citation>
    <scope>NUCLEOTIDE SEQUENCE [LARGE SCALE GENOMIC DNA]</scope>
    <source>
        <strain evidence="3 4">KCOM 1779</strain>
    </source>
</reference>
<sequence>MTSKTIKLGRATENDKVFAQRDVSSYHATVTLIGENEYEVEDLDSVNGTYVNGYRIKKAIISDKDELCLSANVIVDIPALFGKAKQTLPSESKTNPKDYVKEFEELRAIYVRYKEDRKKIVKRHNQKMAIVRGAITFSPMLALMATGGSPHTMGIMILGSTLAGIMTSGVSIQDKLDELDENFRIRYVCPNRQCGQQLNGQPWAVIHSTGFCPRCGAVYNVNKL</sequence>
<dbReference type="Proteomes" id="UP000228641">
    <property type="component" value="Unassembled WGS sequence"/>
</dbReference>
<evidence type="ECO:0000313" key="3">
    <source>
        <dbReference type="EMBL" id="PJF00617.1"/>
    </source>
</evidence>
<protein>
    <recommendedName>
        <fullName evidence="2">FHA domain-containing protein</fullName>
    </recommendedName>
</protein>
<accession>A0A2M8M8V6</accession>
<dbReference type="Gene3D" id="2.60.200.20">
    <property type="match status" value="1"/>
</dbReference>
<organism evidence="3 4">
    <name type="scientific">Prevotella intermedia</name>
    <dbReference type="NCBI Taxonomy" id="28131"/>
    <lineage>
        <taxon>Bacteria</taxon>
        <taxon>Pseudomonadati</taxon>
        <taxon>Bacteroidota</taxon>
        <taxon>Bacteroidia</taxon>
        <taxon>Bacteroidales</taxon>
        <taxon>Prevotellaceae</taxon>
        <taxon>Prevotella</taxon>
    </lineage>
</organism>
<comment type="caution">
    <text evidence="3">The sequence shown here is derived from an EMBL/GenBank/DDBJ whole genome shotgun (WGS) entry which is preliminary data.</text>
</comment>
<proteinExistence type="predicted"/>
<keyword evidence="1" id="KW-0472">Membrane</keyword>
<dbReference type="SUPFAM" id="SSF49879">
    <property type="entry name" value="SMAD/FHA domain"/>
    <property type="match status" value="1"/>
</dbReference>
<dbReference type="CDD" id="cd00060">
    <property type="entry name" value="FHA"/>
    <property type="match status" value="1"/>
</dbReference>
<dbReference type="Pfam" id="PF00498">
    <property type="entry name" value="FHA"/>
    <property type="match status" value="1"/>
</dbReference>
<dbReference type="RefSeq" id="WP_100189576.1">
    <property type="nucleotide sequence ID" value="NZ_PGGD01000001.1"/>
</dbReference>
<dbReference type="PROSITE" id="PS50006">
    <property type="entry name" value="FHA_DOMAIN"/>
    <property type="match status" value="1"/>
</dbReference>
<dbReference type="AlphaFoldDB" id="A0A2M8M8V6"/>
<gene>
    <name evidence="3" type="ORF">CUB97_04745</name>
</gene>
<feature type="transmembrane region" description="Helical" evidence="1">
    <location>
        <begin position="153"/>
        <end position="172"/>
    </location>
</feature>
<feature type="domain" description="FHA" evidence="2">
    <location>
        <begin position="6"/>
        <end position="56"/>
    </location>
</feature>
<evidence type="ECO:0000259" key="2">
    <source>
        <dbReference type="PROSITE" id="PS50006"/>
    </source>
</evidence>
<name>A0A2M8M8V6_PREIN</name>